<dbReference type="PANTHER" id="PTHR36369">
    <property type="entry name" value="TRANSMEMBRANE PROTEIN"/>
    <property type="match status" value="1"/>
</dbReference>
<proteinExistence type="predicted"/>
<dbReference type="Proteomes" id="UP000619265">
    <property type="component" value="Unassembled WGS sequence"/>
</dbReference>
<evidence type="ECO:0000256" key="2">
    <source>
        <dbReference type="SAM" id="Phobius"/>
    </source>
</evidence>
<dbReference type="AlphaFoldDB" id="A0A833YEI5"/>
<gene>
    <name evidence="3" type="ORF">F2P56_002280</name>
</gene>
<feature type="compositionally biased region" description="Basic and acidic residues" evidence="1">
    <location>
        <begin position="114"/>
        <end position="123"/>
    </location>
</feature>
<keyword evidence="2" id="KW-1133">Transmembrane helix</keyword>
<protein>
    <submittedName>
        <fullName evidence="3">Uncharacterized protein</fullName>
    </submittedName>
</protein>
<sequence length="239" mass="26724">NGYYRVSPPLTSPINPSTDLLVLPRIHSYPTPQNPKPKKTRRRALRLQNFEMNVLESPLEALALNYLSLGVLTVVNNLWTWVAVITAAFGFWRIRTAGGSTVSAALLKSADSPPPHRNDRSSSRSEPVPDVSSDEATAPVLPAPAPAVVVGEVEFDGGTKGAKFIAVYKEEDECSHELTAAAEEENEWDENGVADVVECGEWWPESWEKVLRMRTGEMWWYRYQDMTVLNGNVVRLWED</sequence>
<evidence type="ECO:0000313" key="3">
    <source>
        <dbReference type="EMBL" id="KAF5481642.1"/>
    </source>
</evidence>
<evidence type="ECO:0000313" key="4">
    <source>
        <dbReference type="Proteomes" id="UP000619265"/>
    </source>
</evidence>
<feature type="transmembrane region" description="Helical" evidence="2">
    <location>
        <begin position="66"/>
        <end position="92"/>
    </location>
</feature>
<dbReference type="PANTHER" id="PTHR36369:SF1">
    <property type="entry name" value="TRANSMEMBRANE PROTEIN"/>
    <property type="match status" value="1"/>
</dbReference>
<evidence type="ECO:0000256" key="1">
    <source>
        <dbReference type="SAM" id="MobiDB-lite"/>
    </source>
</evidence>
<accession>A0A833YEI5</accession>
<keyword evidence="2" id="KW-0472">Membrane</keyword>
<organism evidence="3 4">
    <name type="scientific">Juglans regia</name>
    <name type="common">English walnut</name>
    <dbReference type="NCBI Taxonomy" id="51240"/>
    <lineage>
        <taxon>Eukaryota</taxon>
        <taxon>Viridiplantae</taxon>
        <taxon>Streptophyta</taxon>
        <taxon>Embryophyta</taxon>
        <taxon>Tracheophyta</taxon>
        <taxon>Spermatophyta</taxon>
        <taxon>Magnoliopsida</taxon>
        <taxon>eudicotyledons</taxon>
        <taxon>Gunneridae</taxon>
        <taxon>Pentapetalae</taxon>
        <taxon>rosids</taxon>
        <taxon>fabids</taxon>
        <taxon>Fagales</taxon>
        <taxon>Juglandaceae</taxon>
        <taxon>Juglans</taxon>
    </lineage>
</organism>
<feature type="region of interest" description="Disordered" evidence="1">
    <location>
        <begin position="107"/>
        <end position="138"/>
    </location>
</feature>
<reference evidence="3" key="2">
    <citation type="submission" date="2020-03" db="EMBL/GenBank/DDBJ databases">
        <title>Walnut 2.0.</title>
        <authorList>
            <person name="Marrano A."/>
            <person name="Britton M."/>
            <person name="Zimin A.V."/>
            <person name="Zaini P.A."/>
            <person name="Workman R."/>
            <person name="Puiu D."/>
            <person name="Bianco L."/>
            <person name="Allen B.J."/>
            <person name="Troggio M."/>
            <person name="Leslie C.A."/>
            <person name="Timp W."/>
            <person name="Dendekar A."/>
            <person name="Salzberg S.L."/>
            <person name="Neale D.B."/>
        </authorList>
    </citation>
    <scope>NUCLEOTIDE SEQUENCE</scope>
    <source>
        <tissue evidence="3">Leaves</tissue>
    </source>
</reference>
<comment type="caution">
    <text evidence="3">The sequence shown here is derived from an EMBL/GenBank/DDBJ whole genome shotgun (WGS) entry which is preliminary data.</text>
</comment>
<name>A0A833YEI5_JUGRE</name>
<feature type="non-terminal residue" evidence="3">
    <location>
        <position position="1"/>
    </location>
</feature>
<dbReference type="Gramene" id="Jr01_24610_p1">
    <property type="protein sequence ID" value="cds.Jr01_24610_p1"/>
    <property type="gene ID" value="Jr01_24610"/>
</dbReference>
<reference evidence="3" key="1">
    <citation type="submission" date="2015-10" db="EMBL/GenBank/DDBJ databases">
        <authorList>
            <person name="Martinez-Garcia P.J."/>
            <person name="Crepeau M.W."/>
            <person name="Puiu D."/>
            <person name="Gonzalez-Ibeas D."/>
            <person name="Whalen J."/>
            <person name="Stevens K."/>
            <person name="Paul R."/>
            <person name="Butterfield T."/>
            <person name="Britton M."/>
            <person name="Reagan R."/>
            <person name="Chakraborty S."/>
            <person name="Walawage S.L."/>
            <person name="Vasquez-Gross H.A."/>
            <person name="Cardeno C."/>
            <person name="Famula R."/>
            <person name="Pratt K."/>
            <person name="Kuruganti S."/>
            <person name="Aradhya M.K."/>
            <person name="Leslie C.A."/>
            <person name="Dandekar A.M."/>
            <person name="Salzberg S.L."/>
            <person name="Wegrzyn J.L."/>
            <person name="Langley C.H."/>
            <person name="Neale D.B."/>
        </authorList>
    </citation>
    <scope>NUCLEOTIDE SEQUENCE</scope>
    <source>
        <tissue evidence="3">Leaves</tissue>
    </source>
</reference>
<keyword evidence="2" id="KW-0812">Transmembrane</keyword>
<dbReference type="EMBL" id="LIHL02000001">
    <property type="protein sequence ID" value="KAF5481642.1"/>
    <property type="molecule type" value="Genomic_DNA"/>
</dbReference>